<dbReference type="InterPro" id="IPR018717">
    <property type="entry name" value="DUF2241"/>
</dbReference>
<dbReference type="InterPro" id="IPR045865">
    <property type="entry name" value="ACT-like_dom_sf"/>
</dbReference>
<evidence type="ECO:0000313" key="2">
    <source>
        <dbReference type="EMBL" id="XCD18057.1"/>
    </source>
</evidence>
<dbReference type="Pfam" id="PF10000">
    <property type="entry name" value="ACT_3"/>
    <property type="match status" value="1"/>
</dbReference>
<dbReference type="RefSeq" id="WP_353499212.1">
    <property type="nucleotide sequence ID" value="NZ_CP115921.1"/>
</dbReference>
<dbReference type="Gene3D" id="3.30.2130.10">
    <property type="entry name" value="VC0802-like"/>
    <property type="match status" value="1"/>
</dbReference>
<feature type="domain" description="DUF2241" evidence="1">
    <location>
        <begin position="2"/>
        <end position="71"/>
    </location>
</feature>
<dbReference type="AlphaFoldDB" id="A0AAU8BRA9"/>
<dbReference type="PANTHER" id="PTHR39199">
    <property type="entry name" value="BLR5128 PROTEIN"/>
    <property type="match status" value="1"/>
</dbReference>
<accession>A0AAU8BRA9</accession>
<dbReference type="KEGG" id="vck:PG915_22530"/>
<dbReference type="EMBL" id="CP115921">
    <property type="protein sequence ID" value="XCD18057.1"/>
    <property type="molecule type" value="Genomic_DNA"/>
</dbReference>
<organism evidence="2">
    <name type="scientific">Vibrio chaetopteri</name>
    <dbReference type="NCBI Taxonomy" id="3016528"/>
    <lineage>
        <taxon>Bacteria</taxon>
        <taxon>Pseudomonadati</taxon>
        <taxon>Pseudomonadota</taxon>
        <taxon>Gammaproteobacteria</taxon>
        <taxon>Vibrionales</taxon>
        <taxon>Vibrionaceae</taxon>
        <taxon>Vibrio</taxon>
    </lineage>
</organism>
<dbReference type="SUPFAM" id="SSF55021">
    <property type="entry name" value="ACT-like"/>
    <property type="match status" value="2"/>
</dbReference>
<name>A0AAU8BRA9_9VIBR</name>
<sequence>MSGITDLEQLLASMEPSLVDGEFVFCTVKGSLAEYLMLDILGSFKEQEGLTLILPKLQAEQAELDFEGLFRMITLNVHSSLEAVGLTAAVSKKLAERDISANVVAAYYHDHIFVQSSKADEALAALEEFLSE</sequence>
<reference evidence="2" key="1">
    <citation type="submission" date="2023-01" db="EMBL/GenBank/DDBJ databases">
        <title>Vibrio sp. CB1-14 genome sequencing.</title>
        <authorList>
            <person name="Otstavnykh N."/>
            <person name="Isaeva M."/>
            <person name="Meleshko D."/>
        </authorList>
    </citation>
    <scope>NUCLEOTIDE SEQUENCE</scope>
    <source>
        <strain evidence="2">CB1-14</strain>
    </source>
</reference>
<gene>
    <name evidence="2" type="ORF">PG915_22530</name>
</gene>
<protein>
    <submittedName>
        <fullName evidence="2">ACT domain-containing protein</fullName>
    </submittedName>
</protein>
<dbReference type="PANTHER" id="PTHR39199:SF1">
    <property type="entry name" value="BLR5128 PROTEIN"/>
    <property type="match status" value="1"/>
</dbReference>
<evidence type="ECO:0000259" key="1">
    <source>
        <dbReference type="Pfam" id="PF10000"/>
    </source>
</evidence>
<proteinExistence type="predicted"/>